<dbReference type="Pfam" id="PF04452">
    <property type="entry name" value="Methyltrans_RNA"/>
    <property type="match status" value="1"/>
</dbReference>
<evidence type="ECO:0000256" key="2">
    <source>
        <dbReference type="ARBA" id="ARBA00005528"/>
    </source>
</evidence>
<dbReference type="CDD" id="cd18084">
    <property type="entry name" value="RsmE-like"/>
    <property type="match status" value="1"/>
</dbReference>
<evidence type="ECO:0000256" key="12">
    <source>
        <dbReference type="PIRNR" id="PIRNR015601"/>
    </source>
</evidence>
<feature type="domain" description="Ribosomal RNA small subunit methyltransferase E methyltransferase" evidence="13">
    <location>
        <begin position="85"/>
        <end position="236"/>
    </location>
</feature>
<evidence type="ECO:0000259" key="13">
    <source>
        <dbReference type="Pfam" id="PF04452"/>
    </source>
</evidence>
<comment type="catalytic activity">
    <reaction evidence="11 12">
        <text>uridine(1498) in 16S rRNA + S-adenosyl-L-methionine = N(3)-methyluridine(1498) in 16S rRNA + S-adenosyl-L-homocysteine + H(+)</text>
        <dbReference type="Rhea" id="RHEA:42920"/>
        <dbReference type="Rhea" id="RHEA-COMP:10283"/>
        <dbReference type="Rhea" id="RHEA-COMP:10284"/>
        <dbReference type="ChEBI" id="CHEBI:15378"/>
        <dbReference type="ChEBI" id="CHEBI:57856"/>
        <dbReference type="ChEBI" id="CHEBI:59789"/>
        <dbReference type="ChEBI" id="CHEBI:65315"/>
        <dbReference type="ChEBI" id="CHEBI:74502"/>
        <dbReference type="EC" id="2.1.1.193"/>
    </reaction>
</comment>
<dbReference type="SUPFAM" id="SSF88697">
    <property type="entry name" value="PUA domain-like"/>
    <property type="match status" value="1"/>
</dbReference>
<evidence type="ECO:0000259" key="14">
    <source>
        <dbReference type="Pfam" id="PF20260"/>
    </source>
</evidence>
<comment type="function">
    <text evidence="10 12">Specifically methylates the N3 position of the uracil ring of uridine 1498 (m3U1498) in 16S rRNA. Acts on the fully assembled 30S ribosomal subunit.</text>
</comment>
<reference evidence="15" key="2">
    <citation type="journal article" date="2023" name="Microbiome">
        <title>Synthase-selected sorting approach identifies a beta-lactone synthase in a nudibranch symbiotic bacterium.</title>
        <authorList>
            <person name="Dzunkova M."/>
            <person name="La Clair J.J."/>
            <person name="Tyml T."/>
            <person name="Doud D."/>
            <person name="Schulz F."/>
            <person name="Piquer-Esteban S."/>
            <person name="Porcel Sanchis D."/>
            <person name="Osborn A."/>
            <person name="Robinson D."/>
            <person name="Louie K.B."/>
            <person name="Bowen B.P."/>
            <person name="Bowers R.M."/>
            <person name="Lee J."/>
            <person name="Arnau V."/>
            <person name="Diaz-Villanueva W."/>
            <person name="Stepanauskas R."/>
            <person name="Gosliner T."/>
            <person name="Date S.V."/>
            <person name="Northen T.R."/>
            <person name="Cheng J.F."/>
            <person name="Burkart M.D."/>
            <person name="Woyke T."/>
        </authorList>
    </citation>
    <scope>NUCLEOTIDE SEQUENCE</scope>
    <source>
        <strain evidence="15">Df01</strain>
    </source>
</reference>
<evidence type="ECO:0000256" key="9">
    <source>
        <dbReference type="ARBA" id="ARBA00022691"/>
    </source>
</evidence>
<gene>
    <name evidence="15" type="ORF">NQX30_05305</name>
</gene>
<evidence type="ECO:0000313" key="15">
    <source>
        <dbReference type="EMBL" id="MDM5147783.1"/>
    </source>
</evidence>
<keyword evidence="16" id="KW-1185">Reference proteome</keyword>
<evidence type="ECO:0000256" key="11">
    <source>
        <dbReference type="ARBA" id="ARBA00047944"/>
    </source>
</evidence>
<dbReference type="PIRSF" id="PIRSF015601">
    <property type="entry name" value="MTase_slr0722"/>
    <property type="match status" value="1"/>
</dbReference>
<evidence type="ECO:0000256" key="3">
    <source>
        <dbReference type="ARBA" id="ARBA00012328"/>
    </source>
</evidence>
<evidence type="ECO:0000256" key="8">
    <source>
        <dbReference type="ARBA" id="ARBA00022679"/>
    </source>
</evidence>
<protein>
    <recommendedName>
        <fullName evidence="4 12">Ribosomal RNA small subunit methyltransferase E</fullName>
        <ecNumber evidence="3 12">2.1.1.193</ecNumber>
    </recommendedName>
</protein>
<dbReference type="EMBL" id="JANQAO010000003">
    <property type="protein sequence ID" value="MDM5147783.1"/>
    <property type="molecule type" value="Genomic_DNA"/>
</dbReference>
<dbReference type="PANTHER" id="PTHR30027:SF3">
    <property type="entry name" value="16S RRNA (URACIL(1498)-N(3))-METHYLTRANSFERASE"/>
    <property type="match status" value="1"/>
</dbReference>
<dbReference type="InterPro" id="IPR029028">
    <property type="entry name" value="Alpha/beta_knot_MTases"/>
</dbReference>
<dbReference type="PANTHER" id="PTHR30027">
    <property type="entry name" value="RIBOSOMAL RNA SMALL SUBUNIT METHYLTRANSFERASE E"/>
    <property type="match status" value="1"/>
</dbReference>
<sequence length="241" mass="25825">MATPATNAMPPRLYLPQATSNSTCYLPAQQSHYLLRVLRMKPKDVVHVFDGNGGEYAAIIITADKKGVELHVDEKISSLMADSDICIHIAQAVCASAKMDWAVEKMTELGAARITPLTTAHTNNIRAPIARWQRLSTAASGQCGRATVPVVDSLITLSDFLAQGDSKQKILLSPRAKQHLSVAYQSAQPAIFLFGPESGLTNTEEEQCLSAGFTFANLGTRILRAETAALAALAMVSALSD</sequence>
<comment type="subcellular location">
    <subcellularLocation>
        <location evidence="1 12">Cytoplasm</location>
    </subcellularLocation>
</comment>
<dbReference type="EC" id="2.1.1.193" evidence="3 12"/>
<dbReference type="SUPFAM" id="SSF75217">
    <property type="entry name" value="alpha/beta knot"/>
    <property type="match status" value="1"/>
</dbReference>
<dbReference type="NCBIfam" id="NF008692">
    <property type="entry name" value="PRK11713.1-5"/>
    <property type="match status" value="1"/>
</dbReference>
<dbReference type="InterPro" id="IPR006700">
    <property type="entry name" value="RsmE"/>
</dbReference>
<keyword evidence="5 12" id="KW-0963">Cytoplasm</keyword>
<proteinExistence type="inferred from homology"/>
<evidence type="ECO:0000256" key="7">
    <source>
        <dbReference type="ARBA" id="ARBA00022603"/>
    </source>
</evidence>
<dbReference type="InterPro" id="IPR029026">
    <property type="entry name" value="tRNA_m1G_MTases_N"/>
</dbReference>
<organism evidence="15 16">
    <name type="scientific">Candidatus Doriopsillibacter californiensis</name>
    <dbReference type="NCBI Taxonomy" id="2970740"/>
    <lineage>
        <taxon>Bacteria</taxon>
        <taxon>Pseudomonadati</taxon>
        <taxon>Pseudomonadota</taxon>
        <taxon>Gammaproteobacteria</taxon>
        <taxon>Candidatus Tethybacterales</taxon>
        <taxon>Candidatus Persebacteraceae</taxon>
        <taxon>Candidatus Doriopsillibacter</taxon>
    </lineage>
</organism>
<evidence type="ECO:0000256" key="6">
    <source>
        <dbReference type="ARBA" id="ARBA00022552"/>
    </source>
</evidence>
<evidence type="ECO:0000256" key="1">
    <source>
        <dbReference type="ARBA" id="ARBA00004496"/>
    </source>
</evidence>
<dbReference type="Pfam" id="PF20260">
    <property type="entry name" value="PUA_4"/>
    <property type="match status" value="1"/>
</dbReference>
<dbReference type="InterPro" id="IPR015947">
    <property type="entry name" value="PUA-like_sf"/>
</dbReference>
<keyword evidence="9 12" id="KW-0949">S-adenosyl-L-methionine</keyword>
<dbReference type="GO" id="GO:0008168">
    <property type="term" value="F:methyltransferase activity"/>
    <property type="evidence" value="ECO:0007669"/>
    <property type="project" value="UniProtKB-KW"/>
</dbReference>
<feature type="domain" description="Ribosomal RNA small subunit methyltransferase E PUA-like" evidence="14">
    <location>
        <begin position="26"/>
        <end position="72"/>
    </location>
</feature>
<dbReference type="Gene3D" id="2.40.240.20">
    <property type="entry name" value="Hypothetical PUA domain-like, domain 1"/>
    <property type="match status" value="1"/>
</dbReference>
<dbReference type="InterPro" id="IPR046887">
    <property type="entry name" value="RsmE_PUA-like"/>
</dbReference>
<dbReference type="InterPro" id="IPR046886">
    <property type="entry name" value="RsmE_MTase_dom"/>
</dbReference>
<evidence type="ECO:0000256" key="10">
    <source>
        <dbReference type="ARBA" id="ARBA00025699"/>
    </source>
</evidence>
<accession>A0ABT7QMM5</accession>
<dbReference type="GO" id="GO:0032259">
    <property type="term" value="P:methylation"/>
    <property type="evidence" value="ECO:0007669"/>
    <property type="project" value="UniProtKB-KW"/>
</dbReference>
<reference evidence="15" key="1">
    <citation type="submission" date="2022-08" db="EMBL/GenBank/DDBJ databases">
        <authorList>
            <person name="Dzunkova M."/>
            <person name="La Clair J."/>
            <person name="Tyml T."/>
            <person name="Doud D."/>
            <person name="Schulz F."/>
            <person name="Piquer S."/>
            <person name="Porcel Sanchis D."/>
            <person name="Osborn A."/>
            <person name="Robinson D."/>
            <person name="Louie K.B."/>
            <person name="Bowen B.P."/>
            <person name="Bowers R."/>
            <person name="Lee J."/>
            <person name="Arnau Llombart V."/>
            <person name="Diaz Villanueva W."/>
            <person name="Gosliner T."/>
            <person name="Northen T."/>
            <person name="Cheng J.-F."/>
            <person name="Burkart M.D."/>
            <person name="Woyke T."/>
        </authorList>
    </citation>
    <scope>NUCLEOTIDE SEQUENCE</scope>
    <source>
        <strain evidence="15">Df01</strain>
    </source>
</reference>
<dbReference type="NCBIfam" id="TIGR00046">
    <property type="entry name" value="RsmE family RNA methyltransferase"/>
    <property type="match status" value="1"/>
</dbReference>
<dbReference type="Proteomes" id="UP001168167">
    <property type="component" value="Unassembled WGS sequence"/>
</dbReference>
<evidence type="ECO:0000313" key="16">
    <source>
        <dbReference type="Proteomes" id="UP001168167"/>
    </source>
</evidence>
<evidence type="ECO:0000256" key="4">
    <source>
        <dbReference type="ARBA" id="ARBA00013673"/>
    </source>
</evidence>
<comment type="caution">
    <text evidence="15">The sequence shown here is derived from an EMBL/GenBank/DDBJ whole genome shotgun (WGS) entry which is preliminary data.</text>
</comment>
<name>A0ABT7QMM5_9GAMM</name>
<comment type="similarity">
    <text evidence="2 12">Belongs to the RNA methyltransferase RsmE family.</text>
</comment>
<keyword evidence="7 12" id="KW-0489">Methyltransferase</keyword>
<keyword evidence="6 12" id="KW-0698">rRNA processing</keyword>
<keyword evidence="8 12" id="KW-0808">Transferase</keyword>
<evidence type="ECO:0000256" key="5">
    <source>
        <dbReference type="ARBA" id="ARBA00022490"/>
    </source>
</evidence>
<dbReference type="Gene3D" id="3.40.1280.10">
    <property type="match status" value="1"/>
</dbReference>